<dbReference type="Pfam" id="PF04966">
    <property type="entry name" value="OprB"/>
    <property type="match status" value="1"/>
</dbReference>
<dbReference type="EMBL" id="JMPR01000008">
    <property type="protein sequence ID" value="KFD22355.1"/>
    <property type="molecule type" value="Genomic_DNA"/>
</dbReference>
<proteinExistence type="inferred from homology"/>
<keyword evidence="2" id="KW-0732">Signal</keyword>
<dbReference type="Gene3D" id="2.40.160.180">
    <property type="entry name" value="Carbohydrate-selective porin OprB"/>
    <property type="match status" value="1"/>
</dbReference>
<reference evidence="3 4" key="1">
    <citation type="submission" date="2014-05" db="EMBL/GenBank/DDBJ databases">
        <title>ATOL: Assembling a taxonomically balanced genome-scale reconstruction of the evolutionary history of the Enterobacteriaceae.</title>
        <authorList>
            <person name="Plunkett G.III."/>
            <person name="Neeno-Eckwall E.C."/>
            <person name="Glasner J.D."/>
            <person name="Perna N.T."/>
        </authorList>
    </citation>
    <scope>NUCLEOTIDE SEQUENCE [LARGE SCALE GENOMIC DNA]</scope>
    <source>
        <strain evidence="3 4">ATCC 33301</strain>
    </source>
</reference>
<feature type="signal peptide" evidence="2">
    <location>
        <begin position="1"/>
        <end position="32"/>
    </location>
</feature>
<evidence type="ECO:0000313" key="4">
    <source>
        <dbReference type="Proteomes" id="UP000028602"/>
    </source>
</evidence>
<sequence>MKKKAMHRLSHNTLIFSLALLSTSVFPSVSSAADALSNGSPWMSGDWGGTRTQLKQKGVDFQVNYTMENAANLAGGYNTSTTARYSDQWGFGVDLDLQKLLNWQDTEFRFTVTNRDGQNLGDHISDPQAGMLSSPQEVWGRGQTWRLTQFWLRKGFFDHRLDIKAGRLTVAEDFDVIDSQFQNLAFGNGQAGNWRGDHWFNWPVSQWGSRVKLNITPDVFMQVGLYNQTPYNTERGDGFRLEFSPTTGNMVPVELGWKPALGPDHLPGNYRLGYYYSSASDNVYSSWHNTGYSDTAHAYGGYLVAQQQLTTWHGSADRGLTLTLQAVMNDHRTSKTDNYEAVSFTWKGPFDARPEDEIGVGAARIHVNSSYSRMLRDENRAEGVNSDTRPTYLPVQSGSEDDYEVYYNVRVTKWLQVRPNLQLVAAPGAVSQVQNAFIGGLSANVNF</sequence>
<dbReference type="InterPro" id="IPR052932">
    <property type="entry name" value="OprB_Porin"/>
</dbReference>
<protein>
    <submittedName>
        <fullName evidence="3">Glucose-selective porin</fullName>
    </submittedName>
</protein>
<evidence type="ECO:0000256" key="2">
    <source>
        <dbReference type="RuleBase" id="RU363072"/>
    </source>
</evidence>
<gene>
    <name evidence="3" type="primary">oprB</name>
    <name evidence="3" type="ORF">GTPT_0529</name>
</gene>
<dbReference type="InterPro" id="IPR007049">
    <property type="entry name" value="Carb-sel_porin_OprB"/>
</dbReference>
<dbReference type="AlphaFoldDB" id="A0A085JPF9"/>
<evidence type="ECO:0000313" key="3">
    <source>
        <dbReference type="EMBL" id="KFD22355.1"/>
    </source>
</evidence>
<evidence type="ECO:0000256" key="1">
    <source>
        <dbReference type="ARBA" id="ARBA00008769"/>
    </source>
</evidence>
<keyword evidence="4" id="KW-1185">Reference proteome</keyword>
<accession>A0A085JPF9</accession>
<dbReference type="PANTHER" id="PTHR37944:SF1">
    <property type="entry name" value="PORIN B"/>
    <property type="match status" value="1"/>
</dbReference>
<dbReference type="GO" id="GO:0008643">
    <property type="term" value="P:carbohydrate transport"/>
    <property type="evidence" value="ECO:0007669"/>
    <property type="project" value="InterPro"/>
</dbReference>
<organism evidence="3 4">
    <name type="scientific">Tatumella ptyseos ATCC 33301</name>
    <dbReference type="NCBI Taxonomy" id="1005995"/>
    <lineage>
        <taxon>Bacteria</taxon>
        <taxon>Pseudomonadati</taxon>
        <taxon>Pseudomonadota</taxon>
        <taxon>Gammaproteobacteria</taxon>
        <taxon>Enterobacterales</taxon>
        <taxon>Erwiniaceae</taxon>
        <taxon>Tatumella</taxon>
    </lineage>
</organism>
<dbReference type="InterPro" id="IPR038673">
    <property type="entry name" value="OprB_sf"/>
</dbReference>
<name>A0A085JPF9_9GAMM</name>
<feature type="chain" id="PRO_5007227354" evidence="2">
    <location>
        <begin position="33"/>
        <end position="447"/>
    </location>
</feature>
<comment type="caution">
    <text evidence="3">The sequence shown here is derived from an EMBL/GenBank/DDBJ whole genome shotgun (WGS) entry which is preliminary data.</text>
</comment>
<comment type="similarity">
    <text evidence="1 2">Belongs to the OprB family.</text>
</comment>
<dbReference type="eggNOG" id="COG3659">
    <property type="taxonomic scope" value="Bacteria"/>
</dbReference>
<dbReference type="Proteomes" id="UP000028602">
    <property type="component" value="Unassembled WGS sequence"/>
</dbReference>
<dbReference type="GO" id="GO:0015288">
    <property type="term" value="F:porin activity"/>
    <property type="evidence" value="ECO:0007669"/>
    <property type="project" value="InterPro"/>
</dbReference>
<dbReference type="PANTHER" id="PTHR37944">
    <property type="entry name" value="PORIN B"/>
    <property type="match status" value="1"/>
</dbReference>
<dbReference type="GO" id="GO:0016020">
    <property type="term" value="C:membrane"/>
    <property type="evidence" value="ECO:0007669"/>
    <property type="project" value="InterPro"/>
</dbReference>